<name>A0A4Q1BZK0_9BACT</name>
<dbReference type="InterPro" id="IPR012944">
    <property type="entry name" value="SusD_RagB_dom"/>
</dbReference>
<accession>A0A4Q1BZK0</accession>
<dbReference type="Pfam" id="PF14322">
    <property type="entry name" value="SusD-like_3"/>
    <property type="match status" value="1"/>
</dbReference>
<dbReference type="EMBL" id="SDHY01000004">
    <property type="protein sequence ID" value="RXK48990.1"/>
    <property type="molecule type" value="Genomic_DNA"/>
</dbReference>
<dbReference type="Pfam" id="PF07980">
    <property type="entry name" value="SusD_RagB"/>
    <property type="match status" value="1"/>
</dbReference>
<evidence type="ECO:0000256" key="5">
    <source>
        <dbReference type="ARBA" id="ARBA00023237"/>
    </source>
</evidence>
<feature type="domain" description="SusD-like N-terminal" evidence="7">
    <location>
        <begin position="23"/>
        <end position="220"/>
    </location>
</feature>
<evidence type="ECO:0000256" key="1">
    <source>
        <dbReference type="ARBA" id="ARBA00004442"/>
    </source>
</evidence>
<proteinExistence type="inferred from homology"/>
<dbReference type="Proteomes" id="UP000289455">
    <property type="component" value="Unassembled WGS sequence"/>
</dbReference>
<sequence length="517" mass="58211">MKNILLYISIVFLSICTSCSDKYLEIFPEDKITTANFPQNEADIKLTLNGVYALLRESSIYNEGLFGFGVLDGATPNAFNWGNFPITKLGNGQLSATDTDIITFRWTRCYAIVFRANYLLKALEQVKLPDATKNIYKGEAHFLRGLAYSLLADAYGGVPITNTSLTTDEAREIPRASKEATWNQVIADYDVAIQNLGIKAPEIGRADKGAALGLKMRAYLYQNNYEKVLEVTQQIEALNKYALFPSYEGLFKQENENNSEVIFDIQYISGENSQGSFHDQFCGTGTGSFTRGSRYVPTDDLVDAYETIDGSPVDKSNKFKNRDPRLEFTIVIPGSYILGFRFPNYIYPGGAFNHPGNRLKHLSARKYRESQMANLPTSGQSAINNIVMRYADVLLAKAEALIELNKNVDEAIGIINRIRTERKDVKISLIPTGLTQAEARARLRKERRIEFALEGLYWSDIKRWNIGKDIYPVVVKDHLGGVIETKFPNGYLDYYNLLPIPVSELSLNPKLVQNPKW</sequence>
<dbReference type="OrthoDB" id="621018at2"/>
<dbReference type="CDD" id="cd08977">
    <property type="entry name" value="SusD"/>
    <property type="match status" value="1"/>
</dbReference>
<evidence type="ECO:0000313" key="9">
    <source>
        <dbReference type="Proteomes" id="UP000289455"/>
    </source>
</evidence>
<comment type="subcellular location">
    <subcellularLocation>
        <location evidence="1">Cell outer membrane</location>
    </subcellularLocation>
</comment>
<feature type="domain" description="RagB/SusD" evidence="6">
    <location>
        <begin position="260"/>
        <end position="517"/>
    </location>
</feature>
<evidence type="ECO:0000259" key="7">
    <source>
        <dbReference type="Pfam" id="PF14322"/>
    </source>
</evidence>
<evidence type="ECO:0000256" key="4">
    <source>
        <dbReference type="ARBA" id="ARBA00023136"/>
    </source>
</evidence>
<dbReference type="GO" id="GO:0009279">
    <property type="term" value="C:cell outer membrane"/>
    <property type="evidence" value="ECO:0007669"/>
    <property type="project" value="UniProtKB-SubCell"/>
</dbReference>
<evidence type="ECO:0000313" key="8">
    <source>
        <dbReference type="EMBL" id="RXK48990.1"/>
    </source>
</evidence>
<dbReference type="InterPro" id="IPR011990">
    <property type="entry name" value="TPR-like_helical_dom_sf"/>
</dbReference>
<evidence type="ECO:0000259" key="6">
    <source>
        <dbReference type="Pfam" id="PF07980"/>
    </source>
</evidence>
<dbReference type="SUPFAM" id="SSF48452">
    <property type="entry name" value="TPR-like"/>
    <property type="match status" value="1"/>
</dbReference>
<keyword evidence="5" id="KW-0998">Cell outer membrane</keyword>
<gene>
    <name evidence="8" type="ORF">ESB04_07760</name>
</gene>
<keyword evidence="9" id="KW-1185">Reference proteome</keyword>
<organism evidence="8 9">
    <name type="scientific">Aquirufa rosea</name>
    <dbReference type="NCBI Taxonomy" id="2509241"/>
    <lineage>
        <taxon>Bacteria</taxon>
        <taxon>Pseudomonadati</taxon>
        <taxon>Bacteroidota</taxon>
        <taxon>Cytophagia</taxon>
        <taxon>Cytophagales</taxon>
        <taxon>Flectobacillaceae</taxon>
        <taxon>Aquirufa</taxon>
    </lineage>
</organism>
<dbReference type="InterPro" id="IPR033985">
    <property type="entry name" value="SusD-like_N"/>
</dbReference>
<dbReference type="AlphaFoldDB" id="A0A4Q1BZK0"/>
<keyword evidence="4" id="KW-0472">Membrane</keyword>
<protein>
    <submittedName>
        <fullName evidence="8">RagB/SusD family nutrient uptake outer membrane protein</fullName>
    </submittedName>
</protein>
<dbReference type="RefSeq" id="WP_129027314.1">
    <property type="nucleotide sequence ID" value="NZ_SDHY01000004.1"/>
</dbReference>
<comment type="caution">
    <text evidence="8">The sequence shown here is derived from an EMBL/GenBank/DDBJ whole genome shotgun (WGS) entry which is preliminary data.</text>
</comment>
<evidence type="ECO:0000256" key="3">
    <source>
        <dbReference type="ARBA" id="ARBA00022729"/>
    </source>
</evidence>
<dbReference type="Gene3D" id="1.25.40.390">
    <property type="match status" value="1"/>
</dbReference>
<keyword evidence="3" id="KW-0732">Signal</keyword>
<comment type="similarity">
    <text evidence="2">Belongs to the SusD family.</text>
</comment>
<evidence type="ECO:0000256" key="2">
    <source>
        <dbReference type="ARBA" id="ARBA00006275"/>
    </source>
</evidence>
<reference evidence="8 9" key="1">
    <citation type="submission" date="2019-01" db="EMBL/GenBank/DDBJ databases">
        <title>Cytophagaceae bacterium strain CAR-16.</title>
        <authorList>
            <person name="Chen W.-M."/>
        </authorList>
    </citation>
    <scope>NUCLEOTIDE SEQUENCE [LARGE SCALE GENOMIC DNA]</scope>
    <source>
        <strain evidence="8 9">CAR-16</strain>
    </source>
</reference>